<organism evidence="2 3">
    <name type="scientific">Arachis hypogaea</name>
    <name type="common">Peanut</name>
    <dbReference type="NCBI Taxonomy" id="3818"/>
    <lineage>
        <taxon>Eukaryota</taxon>
        <taxon>Viridiplantae</taxon>
        <taxon>Streptophyta</taxon>
        <taxon>Embryophyta</taxon>
        <taxon>Tracheophyta</taxon>
        <taxon>Spermatophyta</taxon>
        <taxon>Magnoliopsida</taxon>
        <taxon>eudicotyledons</taxon>
        <taxon>Gunneridae</taxon>
        <taxon>Pentapetalae</taxon>
        <taxon>rosids</taxon>
        <taxon>fabids</taxon>
        <taxon>Fabales</taxon>
        <taxon>Fabaceae</taxon>
        <taxon>Papilionoideae</taxon>
        <taxon>50 kb inversion clade</taxon>
        <taxon>dalbergioids sensu lato</taxon>
        <taxon>Dalbergieae</taxon>
        <taxon>Pterocarpus clade</taxon>
        <taxon>Arachis</taxon>
    </lineage>
</organism>
<dbReference type="AlphaFoldDB" id="A0A445BCI5"/>
<comment type="caution">
    <text evidence="2">The sequence shown here is derived from an EMBL/GenBank/DDBJ whole genome shotgun (WGS) entry which is preliminary data.</text>
</comment>
<evidence type="ECO:0000313" key="3">
    <source>
        <dbReference type="Proteomes" id="UP000289738"/>
    </source>
</evidence>
<dbReference type="PANTHER" id="PTHR46033">
    <property type="entry name" value="PROTEIN MAIN-LIKE 2"/>
    <property type="match status" value="1"/>
</dbReference>
<protein>
    <recommendedName>
        <fullName evidence="1">Aminotransferase-like plant mobile domain-containing protein</fullName>
    </recommendedName>
</protein>
<evidence type="ECO:0000313" key="2">
    <source>
        <dbReference type="EMBL" id="RYR36392.1"/>
    </source>
</evidence>
<dbReference type="Proteomes" id="UP000289738">
    <property type="component" value="Chromosome A09"/>
</dbReference>
<dbReference type="InterPro" id="IPR019557">
    <property type="entry name" value="AminoTfrase-like_pln_mobile"/>
</dbReference>
<evidence type="ECO:0000259" key="1">
    <source>
        <dbReference type="Pfam" id="PF10536"/>
    </source>
</evidence>
<dbReference type="PANTHER" id="PTHR46033:SF8">
    <property type="entry name" value="PROTEIN MAINTENANCE OF MERISTEMS-LIKE"/>
    <property type="match status" value="1"/>
</dbReference>
<dbReference type="EMBL" id="SDMP01000009">
    <property type="protein sequence ID" value="RYR36392.1"/>
    <property type="molecule type" value="Genomic_DNA"/>
</dbReference>
<feature type="domain" description="Aminotransferase-like plant mobile" evidence="1">
    <location>
        <begin position="29"/>
        <end position="88"/>
    </location>
</feature>
<dbReference type="GO" id="GO:0010073">
    <property type="term" value="P:meristem maintenance"/>
    <property type="evidence" value="ECO:0007669"/>
    <property type="project" value="InterPro"/>
</dbReference>
<sequence>MAEYIVSNDSLISHTLAPPDVPYLREAGFGNTVSLKDFVFDNSLTMSFVECWRPEIHRFHLSWGECIITLQDVAYHLELCAHGKPIGDASMISIDATIPRLGSW</sequence>
<reference evidence="2 3" key="1">
    <citation type="submission" date="2019-01" db="EMBL/GenBank/DDBJ databases">
        <title>Sequencing of cultivated peanut Arachis hypogaea provides insights into genome evolution and oil improvement.</title>
        <authorList>
            <person name="Chen X."/>
        </authorList>
    </citation>
    <scope>NUCLEOTIDE SEQUENCE [LARGE SCALE GENOMIC DNA]</scope>
    <source>
        <strain evidence="3">cv. Fuhuasheng</strain>
        <tissue evidence="2">Leaves</tissue>
    </source>
</reference>
<keyword evidence="3" id="KW-1185">Reference proteome</keyword>
<gene>
    <name evidence="2" type="ORF">Ahy_A09g041353</name>
</gene>
<proteinExistence type="predicted"/>
<name>A0A445BCI5_ARAHY</name>
<dbReference type="InterPro" id="IPR044824">
    <property type="entry name" value="MAIN-like"/>
</dbReference>
<accession>A0A445BCI5</accession>
<dbReference type="Pfam" id="PF10536">
    <property type="entry name" value="PMD"/>
    <property type="match status" value="1"/>
</dbReference>